<dbReference type="PROSITE" id="PS00069">
    <property type="entry name" value="G6P_DEHYDROGENASE"/>
    <property type="match status" value="1"/>
</dbReference>
<proteinExistence type="inferred from homology"/>
<keyword evidence="12" id="KW-1185">Reference proteome</keyword>
<dbReference type="Gene3D" id="3.40.50.720">
    <property type="entry name" value="NAD(P)-binding Rossmann-like Domain"/>
    <property type="match status" value="1"/>
</dbReference>
<dbReference type="PANTHER" id="PTHR23429:SF0">
    <property type="entry name" value="GLUCOSE-6-PHOSPHATE 1-DEHYDROGENASE"/>
    <property type="match status" value="1"/>
</dbReference>
<organism evidence="11 12">
    <name type="scientific">Geomesophilobacter sediminis</name>
    <dbReference type="NCBI Taxonomy" id="2798584"/>
    <lineage>
        <taxon>Bacteria</taxon>
        <taxon>Pseudomonadati</taxon>
        <taxon>Thermodesulfobacteriota</taxon>
        <taxon>Desulfuromonadia</taxon>
        <taxon>Geobacterales</taxon>
        <taxon>Geobacteraceae</taxon>
        <taxon>Geomesophilobacter</taxon>
    </lineage>
</organism>
<reference evidence="11" key="1">
    <citation type="submission" date="2020-12" db="EMBL/GenBank/DDBJ databases">
        <title>Geomonas sp. Red875, isolated from river sediment.</title>
        <authorList>
            <person name="Xu Z."/>
            <person name="Zhang Z."/>
            <person name="Masuda Y."/>
            <person name="Itoh H."/>
            <person name="Senoo K."/>
        </authorList>
    </citation>
    <scope>NUCLEOTIDE SEQUENCE</scope>
    <source>
        <strain evidence="11">Red875</strain>
    </source>
</reference>
<feature type="binding site" evidence="7">
    <location>
        <position position="166"/>
    </location>
    <ligand>
        <name>substrate</name>
    </ligand>
</feature>
<comment type="caution">
    <text evidence="11">The sequence shown here is derived from an EMBL/GenBank/DDBJ whole genome shotgun (WGS) entry which is preliminary data.</text>
</comment>
<dbReference type="SUPFAM" id="SSF55347">
    <property type="entry name" value="Glyceraldehyde-3-phosphate dehydrogenase-like, C-terminal domain"/>
    <property type="match status" value="1"/>
</dbReference>
<dbReference type="RefSeq" id="WP_199382696.1">
    <property type="nucleotide sequence ID" value="NZ_JAEMHM010000003.1"/>
</dbReference>
<evidence type="ECO:0000256" key="6">
    <source>
        <dbReference type="ARBA" id="ARBA00023277"/>
    </source>
</evidence>
<feature type="domain" description="Glucose-6-phosphate dehydrogenase C-terminal" evidence="10">
    <location>
        <begin position="179"/>
        <end position="450"/>
    </location>
</feature>
<protein>
    <recommendedName>
        <fullName evidence="7">Glucose-6-phosphate 1-dehydrogenase</fullName>
        <shortName evidence="7">G6PD</shortName>
        <ecNumber evidence="7">1.1.1.49</ecNumber>
    </recommendedName>
</protein>
<name>A0A8J7LUK8_9BACT</name>
<dbReference type="GO" id="GO:0004345">
    <property type="term" value="F:glucose-6-phosphate dehydrogenase activity"/>
    <property type="evidence" value="ECO:0007669"/>
    <property type="project" value="UniProtKB-UniRule"/>
</dbReference>
<evidence type="ECO:0000259" key="9">
    <source>
        <dbReference type="Pfam" id="PF00479"/>
    </source>
</evidence>
<feature type="binding site" evidence="7">
    <location>
        <position position="314"/>
    </location>
    <ligand>
        <name>substrate</name>
    </ligand>
</feature>
<evidence type="ECO:0000259" key="10">
    <source>
        <dbReference type="Pfam" id="PF02781"/>
    </source>
</evidence>
<keyword evidence="5 7" id="KW-0560">Oxidoreductase</keyword>
<dbReference type="EMBL" id="JAEMHM010000003">
    <property type="protein sequence ID" value="MBJ6723850.1"/>
    <property type="molecule type" value="Genomic_DNA"/>
</dbReference>
<dbReference type="AlphaFoldDB" id="A0A8J7LUK8"/>
<keyword evidence="6 7" id="KW-0119">Carbohydrate metabolism</keyword>
<dbReference type="EC" id="1.1.1.49" evidence="7"/>
<keyword evidence="3 7" id="KW-0313">Glucose metabolism</keyword>
<dbReference type="PRINTS" id="PR00079">
    <property type="entry name" value="G6PDHDRGNASE"/>
</dbReference>
<dbReference type="Proteomes" id="UP000636888">
    <property type="component" value="Unassembled WGS sequence"/>
</dbReference>
<dbReference type="Pfam" id="PF02781">
    <property type="entry name" value="G6PD_C"/>
    <property type="match status" value="1"/>
</dbReference>
<feature type="domain" description="Glucose-6-phosphate dehydrogenase NAD-binding" evidence="9">
    <location>
        <begin position="8"/>
        <end position="175"/>
    </location>
</feature>
<dbReference type="PANTHER" id="PTHR23429">
    <property type="entry name" value="GLUCOSE-6-PHOSPHATE 1-DEHYDROGENASE G6PD"/>
    <property type="match status" value="1"/>
</dbReference>
<evidence type="ECO:0000256" key="2">
    <source>
        <dbReference type="ARBA" id="ARBA00009975"/>
    </source>
</evidence>
<dbReference type="PIRSF" id="PIRSF000110">
    <property type="entry name" value="G6PD"/>
    <property type="match status" value="1"/>
</dbReference>
<evidence type="ECO:0000256" key="7">
    <source>
        <dbReference type="HAMAP-Rule" id="MF_00966"/>
    </source>
</evidence>
<feature type="binding site" evidence="7">
    <location>
        <position position="170"/>
    </location>
    <ligand>
        <name>substrate</name>
    </ligand>
</feature>
<dbReference type="InterPro" id="IPR036291">
    <property type="entry name" value="NAD(P)-bd_dom_sf"/>
</dbReference>
<keyword evidence="4 7" id="KW-0521">NADP</keyword>
<dbReference type="InterPro" id="IPR019796">
    <property type="entry name" value="G6P_DH_AS"/>
</dbReference>
<dbReference type="SUPFAM" id="SSF51735">
    <property type="entry name" value="NAD(P)-binding Rossmann-fold domains"/>
    <property type="match status" value="1"/>
</dbReference>
<gene>
    <name evidence="7 11" type="primary">zwf</name>
    <name evidence="11" type="ORF">JFN93_03935</name>
</gene>
<evidence type="ECO:0000256" key="3">
    <source>
        <dbReference type="ARBA" id="ARBA00022526"/>
    </source>
</evidence>
<evidence type="ECO:0000256" key="1">
    <source>
        <dbReference type="ARBA" id="ARBA00004937"/>
    </source>
</evidence>
<dbReference type="Pfam" id="PF00479">
    <property type="entry name" value="G6PD_N"/>
    <property type="match status" value="1"/>
</dbReference>
<evidence type="ECO:0000256" key="5">
    <source>
        <dbReference type="ARBA" id="ARBA00023002"/>
    </source>
</evidence>
<comment type="catalytic activity">
    <reaction evidence="7">
        <text>D-glucose 6-phosphate + NADP(+) = 6-phospho-D-glucono-1,5-lactone + NADPH + H(+)</text>
        <dbReference type="Rhea" id="RHEA:15841"/>
        <dbReference type="ChEBI" id="CHEBI:15378"/>
        <dbReference type="ChEBI" id="CHEBI:57783"/>
        <dbReference type="ChEBI" id="CHEBI:57955"/>
        <dbReference type="ChEBI" id="CHEBI:58349"/>
        <dbReference type="ChEBI" id="CHEBI:61548"/>
        <dbReference type="EC" id="1.1.1.49"/>
    </reaction>
</comment>
<comment type="similarity">
    <text evidence="2 7">Belongs to the glucose-6-phosphate dehydrogenase family.</text>
</comment>
<sequence>MQNSDAFVFFGATGDLAYKQIFPALQALVQRGHLDVPIVCVARSGWNLERLKDRIRDSLKTHHVYHSESYDRLCSLLRYVDGDYLDPTTYQEICTVLGDSERPVYYLAIHPSMFGRVIEGLAGTGCLRAPRVVVEKPFGRDLASARELNRIVRAAIPDDSIFRIDHFLGKEPVQNIYYTRFANSILEPLWNRNYIANVQITMAEDFGVEGRGKFYEEAGAIRDVLQNHLLEIVAFLAMDPATDEGPAGMRDESARLLRAIKPLDPSHIVRGQFRGYRNEPGVAPDSSVETFVAVQLFIDTWRWAGIPFYVRAGKCLPVTSTTVTVSFKRPPRETFGEIVPAFSNHLRFRLSPDVLIGLGMRVKVPGERRVGEDVELIAAQNEGDAMAPYERLLGDAMRGDNSLFASESTIEEQWRIVDPILGNVTPLYFYQKGTWGPAEADQVIAHDGTWYNPKPVETAPEGVAPGEKQGGR</sequence>
<dbReference type="GO" id="GO:0006006">
    <property type="term" value="P:glucose metabolic process"/>
    <property type="evidence" value="ECO:0007669"/>
    <property type="project" value="UniProtKB-KW"/>
</dbReference>
<feature type="binding site" evidence="7">
    <location>
        <position position="43"/>
    </location>
    <ligand>
        <name>NADP(+)</name>
        <dbReference type="ChEBI" id="CHEBI:58349"/>
    </ligand>
</feature>
<evidence type="ECO:0000256" key="4">
    <source>
        <dbReference type="ARBA" id="ARBA00022857"/>
    </source>
</evidence>
<feature type="binding site" evidence="7">
    <location>
        <position position="136"/>
    </location>
    <ligand>
        <name>NADP(+)</name>
        <dbReference type="ChEBI" id="CHEBI:58349"/>
    </ligand>
</feature>
<evidence type="ECO:0000313" key="12">
    <source>
        <dbReference type="Proteomes" id="UP000636888"/>
    </source>
</evidence>
<comment type="caution">
    <text evidence="7">Lacks conserved residue(s) required for the propagation of feature annotation.</text>
</comment>
<dbReference type="InterPro" id="IPR022675">
    <property type="entry name" value="G6P_DH_C"/>
</dbReference>
<dbReference type="GO" id="GO:0005829">
    <property type="term" value="C:cytosol"/>
    <property type="evidence" value="ECO:0007669"/>
    <property type="project" value="TreeGrafter"/>
</dbReference>
<comment type="function">
    <text evidence="7">Catalyzes the oxidation of glucose 6-phosphate to 6-phosphogluconolactone.</text>
</comment>
<dbReference type="UniPathway" id="UPA00115">
    <property type="reaction ID" value="UER00408"/>
</dbReference>
<comment type="pathway">
    <text evidence="1 7">Carbohydrate degradation; pentose phosphate pathway; D-ribulose 5-phosphate from D-glucose 6-phosphate (oxidative stage): step 1/3.</text>
</comment>
<feature type="binding site" evidence="7">
    <location>
        <position position="223"/>
    </location>
    <ligand>
        <name>substrate</name>
    </ligand>
</feature>
<feature type="region of interest" description="Disordered" evidence="8">
    <location>
        <begin position="451"/>
        <end position="472"/>
    </location>
</feature>
<dbReference type="NCBIfam" id="TIGR00871">
    <property type="entry name" value="zwf"/>
    <property type="match status" value="1"/>
</dbReference>
<dbReference type="InterPro" id="IPR022674">
    <property type="entry name" value="G6P_DH_NAD-bd"/>
</dbReference>
<dbReference type="GO" id="GO:0050661">
    <property type="term" value="F:NADP binding"/>
    <property type="evidence" value="ECO:0007669"/>
    <property type="project" value="UniProtKB-UniRule"/>
</dbReference>
<dbReference type="InterPro" id="IPR001282">
    <property type="entry name" value="G6P_DH"/>
</dbReference>
<evidence type="ECO:0000256" key="8">
    <source>
        <dbReference type="SAM" id="MobiDB-lite"/>
    </source>
</evidence>
<feature type="active site" description="Proton acceptor" evidence="7">
    <location>
        <position position="228"/>
    </location>
</feature>
<accession>A0A8J7LUK8</accession>
<evidence type="ECO:0000313" key="11">
    <source>
        <dbReference type="EMBL" id="MBJ6723850.1"/>
    </source>
</evidence>
<dbReference type="Gene3D" id="3.30.360.10">
    <property type="entry name" value="Dihydrodipicolinate Reductase, domain 2"/>
    <property type="match status" value="1"/>
</dbReference>
<feature type="binding site" evidence="7">
    <location>
        <position position="204"/>
    </location>
    <ligand>
        <name>substrate</name>
    </ligand>
</feature>
<dbReference type="GO" id="GO:0009051">
    <property type="term" value="P:pentose-phosphate shunt, oxidative branch"/>
    <property type="evidence" value="ECO:0007669"/>
    <property type="project" value="TreeGrafter"/>
</dbReference>
<dbReference type="HAMAP" id="MF_00966">
    <property type="entry name" value="G6PD"/>
    <property type="match status" value="1"/>
</dbReference>